<evidence type="ECO:0000259" key="5">
    <source>
        <dbReference type="PROSITE" id="PS50977"/>
    </source>
</evidence>
<dbReference type="SUPFAM" id="SSF48498">
    <property type="entry name" value="Tetracyclin repressor-like, C-terminal domain"/>
    <property type="match status" value="1"/>
</dbReference>
<dbReference type="PANTHER" id="PTHR47506">
    <property type="entry name" value="TRANSCRIPTIONAL REGULATORY PROTEIN"/>
    <property type="match status" value="1"/>
</dbReference>
<dbReference type="GO" id="GO:0003677">
    <property type="term" value="F:DNA binding"/>
    <property type="evidence" value="ECO:0007669"/>
    <property type="project" value="UniProtKB-UniRule"/>
</dbReference>
<dbReference type="Pfam" id="PF00440">
    <property type="entry name" value="TetR_N"/>
    <property type="match status" value="1"/>
</dbReference>
<dbReference type="InterPro" id="IPR001647">
    <property type="entry name" value="HTH_TetR"/>
</dbReference>
<evidence type="ECO:0000313" key="6">
    <source>
        <dbReference type="EMBL" id="EES54019.1"/>
    </source>
</evidence>
<dbReference type="PROSITE" id="PS50977">
    <property type="entry name" value="HTH_TETR_2"/>
    <property type="match status" value="1"/>
</dbReference>
<protein>
    <submittedName>
        <fullName evidence="6">Probable transcriptional regulator, TetR family</fullName>
    </submittedName>
</protein>
<dbReference type="Proteomes" id="UP000009374">
    <property type="component" value="Unassembled WGS sequence"/>
</dbReference>
<dbReference type="EMBL" id="GG693851">
    <property type="protein sequence ID" value="EES54019.1"/>
    <property type="molecule type" value="Genomic_DNA"/>
</dbReference>
<evidence type="ECO:0000256" key="3">
    <source>
        <dbReference type="ARBA" id="ARBA00023163"/>
    </source>
</evidence>
<keyword evidence="2 4" id="KW-0238">DNA-binding</keyword>
<feature type="DNA-binding region" description="H-T-H motif" evidence="4">
    <location>
        <begin position="22"/>
        <end position="41"/>
    </location>
</feature>
<dbReference type="AlphaFoldDB" id="C6HTQ4"/>
<gene>
    <name evidence="6" type="ORF">UBAL3_24060036</name>
</gene>
<evidence type="ECO:0000256" key="2">
    <source>
        <dbReference type="ARBA" id="ARBA00023125"/>
    </source>
</evidence>
<reference evidence="6 7" key="1">
    <citation type="journal article" date="2009" name="Appl. Environ. Microbiol.">
        <title>Community genomic and proteomic analyses of chemoautotrophic iron-oxidizing "Leptospirillum rubarum" (Group II) and "Leptospirillum ferrodiazotrophum" (Group III) bacteria in acid mine drainage biofilms.</title>
        <authorList>
            <person name="Goltsman D.S."/>
            <person name="Denef V.J."/>
            <person name="Singer S.W."/>
            <person name="VerBerkmoes N.C."/>
            <person name="Lefsrud M."/>
            <person name="Mueller R.S."/>
            <person name="Dick G.J."/>
            <person name="Sun C.L."/>
            <person name="Wheeler K.E."/>
            <person name="Zemla A."/>
            <person name="Baker B.J."/>
            <person name="Hauser L."/>
            <person name="Land M."/>
            <person name="Shah M.B."/>
            <person name="Thelen M.P."/>
            <person name="Hettich R.L."/>
            <person name="Banfield J.F."/>
        </authorList>
    </citation>
    <scope>NUCLEOTIDE SEQUENCE [LARGE SCALE GENOMIC DNA]</scope>
</reference>
<dbReference type="PANTHER" id="PTHR47506:SF6">
    <property type="entry name" value="HTH-TYPE TRANSCRIPTIONAL REPRESSOR NEMR"/>
    <property type="match status" value="1"/>
</dbReference>
<accession>C6HTQ4</accession>
<keyword evidence="1" id="KW-0805">Transcription regulation</keyword>
<sequence>MKERIIDVAQGFVQTRGFNAFSYRDLAEQILIRTASIHYYFPKKDDLGLALIQRYCADFEGAIRNIDDAERSPKNRLSAYLKMFLDLSKGGARLCLFAVFSAELPTLSERIQDEVRIFYETNIDWLNDVVSEGRSAGFFSFSGESRDVASAIFSFLEGEMLVRRVFPAEAHSPEIPPAIRLLLSWKG</sequence>
<evidence type="ECO:0000256" key="4">
    <source>
        <dbReference type="PROSITE-ProRule" id="PRU00335"/>
    </source>
</evidence>
<dbReference type="InterPro" id="IPR009057">
    <property type="entry name" value="Homeodomain-like_sf"/>
</dbReference>
<keyword evidence="3" id="KW-0804">Transcription</keyword>
<feature type="domain" description="HTH tetR-type" evidence="5">
    <location>
        <begin position="1"/>
        <end position="59"/>
    </location>
</feature>
<evidence type="ECO:0000313" key="7">
    <source>
        <dbReference type="Proteomes" id="UP000009374"/>
    </source>
</evidence>
<proteinExistence type="predicted"/>
<evidence type="ECO:0000256" key="1">
    <source>
        <dbReference type="ARBA" id="ARBA00023015"/>
    </source>
</evidence>
<dbReference type="Gene3D" id="1.10.357.10">
    <property type="entry name" value="Tetracycline Repressor, domain 2"/>
    <property type="match status" value="1"/>
</dbReference>
<name>C6HTQ4_9BACT</name>
<organism evidence="6 7">
    <name type="scientific">Leptospirillum ferrodiazotrophum</name>
    <dbReference type="NCBI Taxonomy" id="412449"/>
    <lineage>
        <taxon>Bacteria</taxon>
        <taxon>Pseudomonadati</taxon>
        <taxon>Nitrospirota</taxon>
        <taxon>Nitrospiria</taxon>
        <taxon>Nitrospirales</taxon>
        <taxon>Nitrospiraceae</taxon>
        <taxon>Leptospirillum</taxon>
    </lineage>
</organism>
<dbReference type="InterPro" id="IPR036271">
    <property type="entry name" value="Tet_transcr_reg_TetR-rel_C_sf"/>
</dbReference>
<keyword evidence="7" id="KW-1185">Reference proteome</keyword>
<dbReference type="SUPFAM" id="SSF46689">
    <property type="entry name" value="Homeodomain-like"/>
    <property type="match status" value="1"/>
</dbReference>